<comment type="caution">
    <text evidence="3">The sequence shown here is derived from an EMBL/GenBank/DDBJ whole genome shotgun (WGS) entry which is preliminary data.</text>
</comment>
<evidence type="ECO:0000313" key="3">
    <source>
        <dbReference type="EMBL" id="GAE46956.1"/>
    </source>
</evidence>
<evidence type="ECO:0000313" key="4">
    <source>
        <dbReference type="Proteomes" id="UP000018949"/>
    </source>
</evidence>
<dbReference type="EMBL" id="BAUW01000059">
    <property type="protein sequence ID" value="GAE46956.1"/>
    <property type="molecule type" value="Genomic_DNA"/>
</dbReference>
<dbReference type="RefSeq" id="WP_023626725.1">
    <property type="nucleotide sequence ID" value="NZ_BAUW01000059.1"/>
</dbReference>
<name>W4RRN4_9BACI</name>
<feature type="domain" description="Gfo/Idh/MocA-like oxidoreductase N-terminal" evidence="1">
    <location>
        <begin position="2"/>
        <end position="119"/>
    </location>
</feature>
<dbReference type="SUPFAM" id="SSF55347">
    <property type="entry name" value="Glyceraldehyde-3-phosphate dehydrogenase-like, C-terminal domain"/>
    <property type="match status" value="1"/>
</dbReference>
<keyword evidence="4" id="KW-1185">Reference proteome</keyword>
<dbReference type="Gene3D" id="3.30.360.10">
    <property type="entry name" value="Dihydrodipicolinate Reductase, domain 2"/>
    <property type="match status" value="1"/>
</dbReference>
<reference evidence="3 4" key="1">
    <citation type="submission" date="2013-12" db="EMBL/GenBank/DDBJ databases">
        <title>NBRP : Genome information of microbial organism related human and environment.</title>
        <authorList>
            <person name="Hattori M."/>
            <person name="Oshima K."/>
            <person name="Inaba H."/>
            <person name="Suda W."/>
            <person name="Sakamoto M."/>
            <person name="Iino T."/>
            <person name="Kitahara M."/>
            <person name="Oshida Y."/>
            <person name="Iida T."/>
            <person name="Kudo T."/>
            <person name="Itoh T."/>
            <person name="Ahmed I."/>
            <person name="Ohkuma M."/>
        </authorList>
    </citation>
    <scope>NUCLEOTIDE SEQUENCE [LARGE SCALE GENOMIC DNA]</scope>
    <source>
        <strain evidence="3 4">JCM 21738</strain>
    </source>
</reference>
<dbReference type="Pfam" id="PF01408">
    <property type="entry name" value="GFO_IDH_MocA"/>
    <property type="match status" value="1"/>
</dbReference>
<protein>
    <submittedName>
        <fullName evidence="3">Possible oxidoreductase</fullName>
    </submittedName>
</protein>
<organism evidence="3 4">
    <name type="scientific">Mesobacillus boroniphilus JCM 21738</name>
    <dbReference type="NCBI Taxonomy" id="1294265"/>
    <lineage>
        <taxon>Bacteria</taxon>
        <taxon>Bacillati</taxon>
        <taxon>Bacillota</taxon>
        <taxon>Bacilli</taxon>
        <taxon>Bacillales</taxon>
        <taxon>Bacillaceae</taxon>
        <taxon>Mesobacillus</taxon>
    </lineage>
</organism>
<proteinExistence type="predicted"/>
<feature type="domain" description="GFO/IDH/MocA-like oxidoreductase" evidence="2">
    <location>
        <begin position="138"/>
        <end position="247"/>
    </location>
</feature>
<evidence type="ECO:0000259" key="1">
    <source>
        <dbReference type="Pfam" id="PF01408"/>
    </source>
</evidence>
<dbReference type="AlphaFoldDB" id="W4RRN4"/>
<dbReference type="Gene3D" id="3.40.50.720">
    <property type="entry name" value="NAD(P)-binding Rossmann-like Domain"/>
    <property type="match status" value="1"/>
</dbReference>
<sequence length="327" mass="36538">MVRFGVVGTNWITEAFIKGASHHEDFQLSAVYSRTEERAAEFAGKLGVSTIFTDLGEMAKSDVIDAVYIASPNSMHASQAITFLENGKHVLCEKAIASNSDELAGMIKTARENHVVLMEALKSTLMPNFKAIQENIDKIGKVRRYFASYCQYSSRYDKYKEGTVLNAFNPKFSAGSLMDIGIYCIYPLVVLFGEPKSVQANGYVLESGVDGEGSLILKYDEMDAVIMFSKITDSILPSEIHGEDGNIWIDKISTPEKVEIIYRNGKTEDISKEQLTDNMFYEAEEFITLIQQGKQESVNNSLENSRMTMSILDEARKQMGVRFPSDN</sequence>
<dbReference type="SUPFAM" id="SSF51735">
    <property type="entry name" value="NAD(P)-binding Rossmann-fold domains"/>
    <property type="match status" value="1"/>
</dbReference>
<dbReference type="InterPro" id="IPR055170">
    <property type="entry name" value="GFO_IDH_MocA-like_dom"/>
</dbReference>
<dbReference type="GO" id="GO:0000166">
    <property type="term" value="F:nucleotide binding"/>
    <property type="evidence" value="ECO:0007669"/>
    <property type="project" value="InterPro"/>
</dbReference>
<dbReference type="InterPro" id="IPR000683">
    <property type="entry name" value="Gfo/Idh/MocA-like_OxRdtase_N"/>
</dbReference>
<accession>W4RRN4</accession>
<gene>
    <name evidence="3" type="ORF">JCM21738_3890</name>
</gene>
<dbReference type="eggNOG" id="COG0673">
    <property type="taxonomic scope" value="Bacteria"/>
</dbReference>
<dbReference type="PANTHER" id="PTHR43054:SF1">
    <property type="entry name" value="SCYLLO-INOSITOL 2-DEHYDROGENASE (NADP(+)) IOLU"/>
    <property type="match status" value="1"/>
</dbReference>
<dbReference type="Proteomes" id="UP000018949">
    <property type="component" value="Unassembled WGS sequence"/>
</dbReference>
<dbReference type="PANTHER" id="PTHR43054">
    <property type="match status" value="1"/>
</dbReference>
<evidence type="ECO:0000259" key="2">
    <source>
        <dbReference type="Pfam" id="PF22725"/>
    </source>
</evidence>
<dbReference type="InterPro" id="IPR036291">
    <property type="entry name" value="NAD(P)-bd_dom_sf"/>
</dbReference>
<dbReference type="Pfam" id="PF22725">
    <property type="entry name" value="GFO_IDH_MocA_C3"/>
    <property type="match status" value="1"/>
</dbReference>